<dbReference type="EMBL" id="KL363344">
    <property type="protein sequence ID" value="KFD46986.1"/>
    <property type="molecule type" value="Genomic_DNA"/>
</dbReference>
<proteinExistence type="predicted"/>
<evidence type="ECO:0000313" key="2">
    <source>
        <dbReference type="EMBL" id="KFD61858.1"/>
    </source>
</evidence>
<organism evidence="2">
    <name type="scientific">Trichuris suis</name>
    <name type="common">pig whipworm</name>
    <dbReference type="NCBI Taxonomy" id="68888"/>
    <lineage>
        <taxon>Eukaryota</taxon>
        <taxon>Metazoa</taxon>
        <taxon>Ecdysozoa</taxon>
        <taxon>Nematoda</taxon>
        <taxon>Enoplea</taxon>
        <taxon>Dorylaimia</taxon>
        <taxon>Trichinellida</taxon>
        <taxon>Trichuridae</taxon>
        <taxon>Trichuris</taxon>
    </lineage>
</organism>
<dbReference type="Proteomes" id="UP000030758">
    <property type="component" value="Unassembled WGS sequence"/>
</dbReference>
<gene>
    <name evidence="1" type="ORF">M513_12116</name>
    <name evidence="2" type="ORF">M514_12116</name>
</gene>
<accession>A0A085MXB2</accession>
<protein>
    <submittedName>
        <fullName evidence="2">Uncharacterized protein</fullName>
    </submittedName>
</protein>
<keyword evidence="3" id="KW-1185">Reference proteome</keyword>
<evidence type="ECO:0000313" key="3">
    <source>
        <dbReference type="Proteomes" id="UP000030764"/>
    </source>
</evidence>
<reference evidence="2 3" key="1">
    <citation type="journal article" date="2014" name="Nat. Genet.">
        <title>Genome and transcriptome of the porcine whipworm Trichuris suis.</title>
        <authorList>
            <person name="Jex A.R."/>
            <person name="Nejsum P."/>
            <person name="Schwarz E.M."/>
            <person name="Hu L."/>
            <person name="Young N.D."/>
            <person name="Hall R.S."/>
            <person name="Korhonen P.K."/>
            <person name="Liao S."/>
            <person name="Thamsborg S."/>
            <person name="Xia J."/>
            <person name="Xu P."/>
            <person name="Wang S."/>
            <person name="Scheerlinck J.P."/>
            <person name="Hofmann A."/>
            <person name="Sternberg P.W."/>
            <person name="Wang J."/>
            <person name="Gasser R.B."/>
        </authorList>
    </citation>
    <scope>NUCLEOTIDE SEQUENCE [LARGE SCALE GENOMIC DNA]</scope>
    <source>
        <strain evidence="2">DCEP-RM93F</strain>
        <strain evidence="1">DCEP-RM93M</strain>
    </source>
</reference>
<name>A0A085MXB2_9BILA</name>
<dbReference type="AlphaFoldDB" id="A0A085MXB2"/>
<dbReference type="Proteomes" id="UP000030764">
    <property type="component" value="Unassembled WGS sequence"/>
</dbReference>
<evidence type="ECO:0000313" key="1">
    <source>
        <dbReference type="EMBL" id="KFD46986.1"/>
    </source>
</evidence>
<sequence>MLRFWKAHLYQRSGCSTTRKHETLRVADGVQFDANCSKRLPHIENVNAGYKSYILCAMIARPAEDIFLSNLNLLSNGIRPSDLYGFTKRAHVAVKTQDWPERVVGGWKGIGHKVTWLEIKETKR</sequence>
<dbReference type="EMBL" id="KL367608">
    <property type="protein sequence ID" value="KFD61858.1"/>
    <property type="molecule type" value="Genomic_DNA"/>
</dbReference>